<feature type="compositionally biased region" description="Acidic residues" evidence="1">
    <location>
        <begin position="36"/>
        <end position="54"/>
    </location>
</feature>
<accession>A0A6L9MIN5</accession>
<dbReference type="RefSeq" id="WP_163044428.1">
    <property type="nucleotide sequence ID" value="NZ_JAAAMJ010000009.1"/>
</dbReference>
<proteinExistence type="predicted"/>
<evidence type="ECO:0000256" key="1">
    <source>
        <dbReference type="SAM" id="MobiDB-lite"/>
    </source>
</evidence>
<dbReference type="AlphaFoldDB" id="A0A6L9MIN5"/>
<dbReference type="Proteomes" id="UP000476332">
    <property type="component" value="Unassembled WGS sequence"/>
</dbReference>
<evidence type="ECO:0000313" key="3">
    <source>
        <dbReference type="Proteomes" id="UP000476332"/>
    </source>
</evidence>
<sequence length="63" mass="7067">MSNMKSEASRENSVFEDPESPDVNTGKKLPPKDVDESLGDAIDETMDEETEIPENDPARERSR</sequence>
<organism evidence="2 3">
    <name type="scientific">Aurantimonas aggregata</name>
    <dbReference type="NCBI Taxonomy" id="2047720"/>
    <lineage>
        <taxon>Bacteria</taxon>
        <taxon>Pseudomonadati</taxon>
        <taxon>Pseudomonadota</taxon>
        <taxon>Alphaproteobacteria</taxon>
        <taxon>Hyphomicrobiales</taxon>
        <taxon>Aurantimonadaceae</taxon>
        <taxon>Aurantimonas</taxon>
    </lineage>
</organism>
<dbReference type="EMBL" id="JAAAMJ010000009">
    <property type="protein sequence ID" value="NDV87685.1"/>
    <property type="molecule type" value="Genomic_DNA"/>
</dbReference>
<evidence type="ECO:0000313" key="2">
    <source>
        <dbReference type="EMBL" id="NDV87685.1"/>
    </source>
</evidence>
<gene>
    <name evidence="2" type="ORF">GTW51_13340</name>
</gene>
<reference evidence="2 3" key="1">
    <citation type="submission" date="2020-01" db="EMBL/GenBank/DDBJ databases">
        <title>Genomes of bacteria type strains.</title>
        <authorList>
            <person name="Chen J."/>
            <person name="Zhu S."/>
            <person name="Chen J."/>
        </authorList>
    </citation>
    <scope>NUCLEOTIDE SEQUENCE [LARGE SCALE GENOMIC DNA]</scope>
    <source>
        <strain evidence="2 3">KCTC 52919</strain>
    </source>
</reference>
<feature type="region of interest" description="Disordered" evidence="1">
    <location>
        <begin position="1"/>
        <end position="63"/>
    </location>
</feature>
<comment type="caution">
    <text evidence="2">The sequence shown here is derived from an EMBL/GenBank/DDBJ whole genome shotgun (WGS) entry which is preliminary data.</text>
</comment>
<name>A0A6L9MIN5_9HYPH</name>
<protein>
    <submittedName>
        <fullName evidence="2">Uncharacterized protein</fullName>
    </submittedName>
</protein>
<keyword evidence="3" id="KW-1185">Reference proteome</keyword>